<gene>
    <name evidence="2" type="ORF">HOP59_13430</name>
</gene>
<dbReference type="Proteomes" id="UP001320272">
    <property type="component" value="Unassembled WGS sequence"/>
</dbReference>
<dbReference type="EMBL" id="JABFTV010000006">
    <property type="protein sequence ID" value="MCE8025128.1"/>
    <property type="molecule type" value="Genomic_DNA"/>
</dbReference>
<keyword evidence="3" id="KW-1185">Reference proteome</keyword>
<protein>
    <submittedName>
        <fullName evidence="2">Uncharacterized protein</fullName>
    </submittedName>
</protein>
<dbReference type="RefSeq" id="WP_234254263.1">
    <property type="nucleotide sequence ID" value="NZ_JABFTV010000006.1"/>
</dbReference>
<name>A0ABS9ATZ9_9GAMM</name>
<organism evidence="2 3">
    <name type="scientific">Billgrantia aerodenitrificans</name>
    <dbReference type="NCBI Taxonomy" id="2733483"/>
    <lineage>
        <taxon>Bacteria</taxon>
        <taxon>Pseudomonadati</taxon>
        <taxon>Pseudomonadota</taxon>
        <taxon>Gammaproteobacteria</taxon>
        <taxon>Oceanospirillales</taxon>
        <taxon>Halomonadaceae</taxon>
        <taxon>Billgrantia</taxon>
    </lineage>
</organism>
<keyword evidence="1" id="KW-0812">Transmembrane</keyword>
<keyword evidence="1" id="KW-1133">Transmembrane helix</keyword>
<evidence type="ECO:0000256" key="1">
    <source>
        <dbReference type="SAM" id="Phobius"/>
    </source>
</evidence>
<keyword evidence="1" id="KW-0472">Membrane</keyword>
<feature type="transmembrane region" description="Helical" evidence="1">
    <location>
        <begin position="17"/>
        <end position="35"/>
    </location>
</feature>
<sequence>MIRLIWKAGSKLLEENGPIVAIVSFISFMSWMLFWSHGVSMSAAVGQEPEMTMYEKIKSSYSAQAAELLRVDEDVFLRSLSILDAQRFYCLLAEHFGDEGKSSLHPSYLLRYEALCNVFADAASMVDTYADRLSGGGGFYPKLHEFMFHSQKKEQVMGPFLTQEECVEIAERLIRLGERVSRCNPYGMSRSPTLYSSLQ</sequence>
<reference evidence="2 3" key="1">
    <citation type="journal article" date="2021" name="Front. Microbiol.">
        <title>Aerobic Denitrification and Heterotrophic Sulfur Oxidation in the Genus Halomonas Revealed by Six Novel Species Characterizations and Genome-Based Analysis.</title>
        <authorList>
            <person name="Wang L."/>
            <person name="Shao Z."/>
        </authorList>
    </citation>
    <scope>NUCLEOTIDE SEQUENCE [LARGE SCALE GENOMIC DNA]</scope>
    <source>
        <strain evidence="2 3">MCCC 1A11058</strain>
    </source>
</reference>
<evidence type="ECO:0000313" key="3">
    <source>
        <dbReference type="Proteomes" id="UP001320272"/>
    </source>
</evidence>
<evidence type="ECO:0000313" key="2">
    <source>
        <dbReference type="EMBL" id="MCE8025128.1"/>
    </source>
</evidence>
<comment type="caution">
    <text evidence="2">The sequence shown here is derived from an EMBL/GenBank/DDBJ whole genome shotgun (WGS) entry which is preliminary data.</text>
</comment>
<accession>A0ABS9ATZ9</accession>
<proteinExistence type="predicted"/>